<dbReference type="InterPro" id="IPR051448">
    <property type="entry name" value="CdaR-like_regulators"/>
</dbReference>
<evidence type="ECO:0000313" key="4">
    <source>
        <dbReference type="EMBL" id="MEC4720962.1"/>
    </source>
</evidence>
<dbReference type="EMBL" id="JAWIIV010000014">
    <property type="protein sequence ID" value="MEC4720962.1"/>
    <property type="molecule type" value="Genomic_DNA"/>
</dbReference>
<dbReference type="SUPFAM" id="SSF55781">
    <property type="entry name" value="GAF domain-like"/>
    <property type="match status" value="1"/>
</dbReference>
<dbReference type="InterPro" id="IPR003018">
    <property type="entry name" value="GAF"/>
</dbReference>
<dbReference type="SMART" id="SM00065">
    <property type="entry name" value="GAF"/>
    <property type="match status" value="1"/>
</dbReference>
<proteinExistence type="inferred from homology"/>
<keyword evidence="5" id="KW-1185">Reference proteome</keyword>
<evidence type="ECO:0000256" key="1">
    <source>
        <dbReference type="ARBA" id="ARBA00006754"/>
    </source>
</evidence>
<feature type="coiled-coil region" evidence="2">
    <location>
        <begin position="233"/>
        <end position="267"/>
    </location>
</feature>
<comment type="caution">
    <text evidence="4">The sequence shown here is derived from an EMBL/GenBank/DDBJ whole genome shotgun (WGS) entry which is preliminary data.</text>
</comment>
<dbReference type="InterPro" id="IPR042070">
    <property type="entry name" value="PucR_C-HTH_sf"/>
</dbReference>
<gene>
    <name evidence="4" type="ORF">RY831_17485</name>
</gene>
<dbReference type="Gene3D" id="3.30.450.40">
    <property type="match status" value="1"/>
</dbReference>
<accession>A0ABU6JBE1</accession>
<organism evidence="4 5">
    <name type="scientific">Noviherbaspirillum album</name>
    <dbReference type="NCBI Taxonomy" id="3080276"/>
    <lineage>
        <taxon>Bacteria</taxon>
        <taxon>Pseudomonadati</taxon>
        <taxon>Pseudomonadota</taxon>
        <taxon>Betaproteobacteria</taxon>
        <taxon>Burkholderiales</taxon>
        <taxon>Oxalobacteraceae</taxon>
        <taxon>Noviherbaspirillum</taxon>
    </lineage>
</organism>
<dbReference type="InterPro" id="IPR025736">
    <property type="entry name" value="PucR_C-HTH_dom"/>
</dbReference>
<evidence type="ECO:0000313" key="5">
    <source>
        <dbReference type="Proteomes" id="UP001352263"/>
    </source>
</evidence>
<evidence type="ECO:0000256" key="2">
    <source>
        <dbReference type="SAM" id="Coils"/>
    </source>
</evidence>
<dbReference type="InterPro" id="IPR041522">
    <property type="entry name" value="CdaR_GGDEF"/>
</dbReference>
<evidence type="ECO:0000259" key="3">
    <source>
        <dbReference type="SMART" id="SM00065"/>
    </source>
</evidence>
<comment type="similarity">
    <text evidence="1">Belongs to the CdaR family.</text>
</comment>
<protein>
    <submittedName>
        <fullName evidence="4">Helix-turn-helix domain-containing protein</fullName>
    </submittedName>
</protein>
<feature type="domain" description="GAF" evidence="3">
    <location>
        <begin position="86"/>
        <end position="237"/>
    </location>
</feature>
<name>A0ABU6JBE1_9BURK</name>
<dbReference type="PANTHER" id="PTHR33744:SF1">
    <property type="entry name" value="DNA-BINDING TRANSCRIPTIONAL ACTIVATOR ADER"/>
    <property type="match status" value="1"/>
</dbReference>
<dbReference type="PANTHER" id="PTHR33744">
    <property type="entry name" value="CARBOHYDRATE DIACID REGULATOR"/>
    <property type="match status" value="1"/>
</dbReference>
<sequence length="666" mass="72592">MDANHVAGRIALELIGLLYRDASIDDFNARLASAEKLPNEDAGKPDALETIRMAMAIKHQLEQHQSSEQGLLAMIDSAKDLSSRLDLTSLLNAIVTRARTLLGSHLAWLTVYDAEAEEFRVLATDGAISIDTTKMTANRRHGIAGMVMSTRLPFYTTNYLLDNRFPHDPVLDNTFRNEGVAAMAGVPLLSDDNVIGLLFVADRYQRSHTALSIAILGTLATHAAVAINNAKAFEQAKIALEKADHARAELERHARDVQKAAEAHEQLTSLLARGASLGTLTQTVAQLLGGSVLVLDEAFQVISRATSPEYTGTSSDAYQPHSPPSTAVTQAIRESRQGGRSVIAYEENGEICRVAAVIGGSDLLGAVLLYRHAGLDEISVRTFERSASVMAIVLLSQERMEASKSRDVSRLLRSLVETEAEDRASLLERSRRLGLDLSQPFSLILVDTEQPKPETVARRLRAEGLFSNLVFDEIDGALAIVCPTTGAQDTVREFCAIARREFGGGFRGILSKPIYMTEAVKTIYGALRRGLSILHRIGIGGQVIDQNQMALYSVLFESHDRDSLKAFINACIGPVIAHDLRRGTQIADTLLKYLDNNQNAKSTASSLKIHVNTVRQRLANVDELLGHWSSPNRALEIHVALRLWSLSSLPSLPYLPGKDANGSSTQ</sequence>
<dbReference type="Pfam" id="PF17853">
    <property type="entry name" value="GGDEF_2"/>
    <property type="match status" value="1"/>
</dbReference>
<keyword evidence="2" id="KW-0175">Coiled coil</keyword>
<reference evidence="4 5" key="1">
    <citation type="submission" date="2023-10" db="EMBL/GenBank/DDBJ databases">
        <title>Noviherbaspirillum sp. CPCC 100848 genome assembly.</title>
        <authorList>
            <person name="Li X.Y."/>
            <person name="Fang X.M."/>
        </authorList>
    </citation>
    <scope>NUCLEOTIDE SEQUENCE [LARGE SCALE GENOMIC DNA]</scope>
    <source>
        <strain evidence="4 5">CPCC 100848</strain>
    </source>
</reference>
<dbReference type="Pfam" id="PF13556">
    <property type="entry name" value="HTH_30"/>
    <property type="match status" value="1"/>
</dbReference>
<dbReference type="Proteomes" id="UP001352263">
    <property type="component" value="Unassembled WGS sequence"/>
</dbReference>
<dbReference type="InterPro" id="IPR029016">
    <property type="entry name" value="GAF-like_dom_sf"/>
</dbReference>
<dbReference type="Pfam" id="PF13185">
    <property type="entry name" value="GAF_2"/>
    <property type="match status" value="1"/>
</dbReference>
<dbReference type="Gene3D" id="1.10.10.2840">
    <property type="entry name" value="PucR C-terminal helix-turn-helix domain"/>
    <property type="match status" value="1"/>
</dbReference>
<dbReference type="RefSeq" id="WP_326507670.1">
    <property type="nucleotide sequence ID" value="NZ_JAWIIV010000014.1"/>
</dbReference>